<protein>
    <recommendedName>
        <fullName evidence="2">BTB domain-containing protein</fullName>
    </recommendedName>
</protein>
<dbReference type="InterPro" id="IPR000210">
    <property type="entry name" value="BTB/POZ_dom"/>
</dbReference>
<reference evidence="3 4" key="1">
    <citation type="journal article" date="2019" name="New Phytol.">
        <title>Comparative genomics reveals unique wood-decay strategies and fruiting body development in the Schizophyllaceae.</title>
        <authorList>
            <person name="Almasi E."/>
            <person name="Sahu N."/>
            <person name="Krizsan K."/>
            <person name="Balint B."/>
            <person name="Kovacs G.M."/>
            <person name="Kiss B."/>
            <person name="Cseklye J."/>
            <person name="Drula E."/>
            <person name="Henrissat B."/>
            <person name="Nagy I."/>
            <person name="Chovatia M."/>
            <person name="Adam C."/>
            <person name="LaButti K."/>
            <person name="Lipzen A."/>
            <person name="Riley R."/>
            <person name="Grigoriev I.V."/>
            <person name="Nagy L.G."/>
        </authorList>
    </citation>
    <scope>NUCLEOTIDE SEQUENCE [LARGE SCALE GENOMIC DNA]</scope>
    <source>
        <strain evidence="3 4">NL-1724</strain>
    </source>
</reference>
<dbReference type="EMBL" id="VDMD01000002">
    <property type="protein sequence ID" value="TRM67517.1"/>
    <property type="molecule type" value="Genomic_DNA"/>
</dbReference>
<evidence type="ECO:0000259" key="2">
    <source>
        <dbReference type="PROSITE" id="PS50097"/>
    </source>
</evidence>
<evidence type="ECO:0000313" key="4">
    <source>
        <dbReference type="Proteomes" id="UP000320762"/>
    </source>
</evidence>
<evidence type="ECO:0000313" key="3">
    <source>
        <dbReference type="EMBL" id="TRM67517.1"/>
    </source>
</evidence>
<accession>A0A550CRV0</accession>
<dbReference type="Gene3D" id="3.30.710.10">
    <property type="entry name" value="Potassium Channel Kv1.1, Chain A"/>
    <property type="match status" value="1"/>
</dbReference>
<dbReference type="OrthoDB" id="2746456at2759"/>
<dbReference type="Proteomes" id="UP000320762">
    <property type="component" value="Unassembled WGS sequence"/>
</dbReference>
<feature type="domain" description="BTB" evidence="2">
    <location>
        <begin position="81"/>
        <end position="165"/>
    </location>
</feature>
<dbReference type="AlphaFoldDB" id="A0A550CRV0"/>
<dbReference type="InterPro" id="IPR011333">
    <property type="entry name" value="SKP1/BTB/POZ_sf"/>
</dbReference>
<dbReference type="PROSITE" id="PS50097">
    <property type="entry name" value="BTB"/>
    <property type="match status" value="1"/>
</dbReference>
<feature type="compositionally biased region" description="Basic and acidic residues" evidence="1">
    <location>
        <begin position="53"/>
        <end position="62"/>
    </location>
</feature>
<gene>
    <name evidence="3" type="ORF">BD626DRAFT_479014</name>
</gene>
<organism evidence="3 4">
    <name type="scientific">Schizophyllum amplum</name>
    <dbReference type="NCBI Taxonomy" id="97359"/>
    <lineage>
        <taxon>Eukaryota</taxon>
        <taxon>Fungi</taxon>
        <taxon>Dikarya</taxon>
        <taxon>Basidiomycota</taxon>
        <taxon>Agaricomycotina</taxon>
        <taxon>Agaricomycetes</taxon>
        <taxon>Agaricomycetidae</taxon>
        <taxon>Agaricales</taxon>
        <taxon>Schizophyllaceae</taxon>
        <taxon>Schizophyllum</taxon>
    </lineage>
</organism>
<sequence length="376" mass="42709">MASGRRSAAKDTSVPEDRLTPPPTAAPATIASQESDASTLKRKLPEDSDEEVEVVKSDDGVPNKKAKPSYTKHERFWLLDGNVVIQIGDTRYKLHRSRLASQSPWFEALFEKRAGREPKPDHGTLELDAVGVEEDEGYDVFDFDPHCNDDPIVDDDDFEELLKAMDDAIAFRYSSPTFLVHAAIYRAAYNLNFPAYRDYAQKVMEDEFSQSLDTVTQVVKPHAAEAVQLAEDWVLPSLFKRAFYELARNPDAHNAGIAKADSDTDANVIEERLMLQLLHIQKKLAQAWTEVVSPGKKLNCTTPKCHSDRPENYWVPIHQEGILKDFALDPICGLQALSKLDWTKYSHCATCRRSRRLEFTDKRVKLWKDMDSWLPE</sequence>
<dbReference type="SUPFAM" id="SSF54695">
    <property type="entry name" value="POZ domain"/>
    <property type="match status" value="1"/>
</dbReference>
<dbReference type="CDD" id="cd18186">
    <property type="entry name" value="BTB_POZ_ZBTB_KLHL-like"/>
    <property type="match status" value="1"/>
</dbReference>
<keyword evidence="4" id="KW-1185">Reference proteome</keyword>
<evidence type="ECO:0000256" key="1">
    <source>
        <dbReference type="SAM" id="MobiDB-lite"/>
    </source>
</evidence>
<feature type="region of interest" description="Disordered" evidence="1">
    <location>
        <begin position="1"/>
        <end position="67"/>
    </location>
</feature>
<proteinExistence type="predicted"/>
<comment type="caution">
    <text evidence="3">The sequence shown here is derived from an EMBL/GenBank/DDBJ whole genome shotgun (WGS) entry which is preliminary data.</text>
</comment>
<name>A0A550CRV0_9AGAR</name>